<evidence type="ECO:0000256" key="2">
    <source>
        <dbReference type="ARBA" id="ARBA00022801"/>
    </source>
</evidence>
<feature type="domain" description="PDZ" evidence="4">
    <location>
        <begin position="303"/>
        <end position="397"/>
    </location>
</feature>
<protein>
    <recommendedName>
        <fullName evidence="4">PDZ domain-containing protein</fullName>
    </recommendedName>
</protein>
<dbReference type="Pfam" id="PF13365">
    <property type="entry name" value="Trypsin_2"/>
    <property type="match status" value="1"/>
</dbReference>
<dbReference type="CDD" id="cd06779">
    <property type="entry name" value="cpPDZ_Deg_HtrA-like"/>
    <property type="match status" value="1"/>
</dbReference>
<dbReference type="InterPro" id="IPR001478">
    <property type="entry name" value="PDZ"/>
</dbReference>
<dbReference type="EMBL" id="MHNZ01000031">
    <property type="protein sequence ID" value="OGZ55573.1"/>
    <property type="molecule type" value="Genomic_DNA"/>
</dbReference>
<dbReference type="InterPro" id="IPR036034">
    <property type="entry name" value="PDZ_sf"/>
</dbReference>
<sequence length="404" mass="43692">MEDLTKHQIILLFILVSIVVSFTTAILTAALFNQEPESVTQTIQRVVEKAVGDGKETVHVVTDEQRVIDVVGEVSPAVVSIIATKDLPVVGECMVSPFGNDDFFGQFFPELRVPQLCERGKEKRQISSGSGFFVRPDGLLVTNRHVVNDTDAEYTVIVNDGRRLKATVLARDPLQDMALVKVSGKDFPFIKIGDSKNLLAGQRVIAIGNALGEFQNTVSVGIISGLRRTIVASGEELHQLIQTDAAINPGNSGGPLLDLSGTVIGINTAVASGAENIGFALPSSIASKDINDVEKFGRVIYPFLGVRYEIVDRQLKEEKKLFVDYGALVISNQGSVAVTPGSPAEKAGIKESDIILDFGGERIGRDNTLAEAIARRQVGQTISVKILRADREETLQVVLVERKF</sequence>
<reference evidence="5 6" key="1">
    <citation type="journal article" date="2016" name="Nat. Commun.">
        <title>Thousands of microbial genomes shed light on interconnected biogeochemical processes in an aquifer system.</title>
        <authorList>
            <person name="Anantharaman K."/>
            <person name="Brown C.T."/>
            <person name="Hug L.A."/>
            <person name="Sharon I."/>
            <person name="Castelle C.J."/>
            <person name="Probst A.J."/>
            <person name="Thomas B.C."/>
            <person name="Singh A."/>
            <person name="Wilkins M.J."/>
            <person name="Karaoz U."/>
            <person name="Brodie E.L."/>
            <person name="Williams K.H."/>
            <person name="Hubbard S.S."/>
            <person name="Banfield J.F."/>
        </authorList>
    </citation>
    <scope>NUCLEOTIDE SEQUENCE [LARGE SCALE GENOMIC DNA]</scope>
</reference>
<keyword evidence="3" id="KW-0812">Transmembrane</keyword>
<dbReference type="Proteomes" id="UP000177954">
    <property type="component" value="Unassembled WGS sequence"/>
</dbReference>
<evidence type="ECO:0000313" key="6">
    <source>
        <dbReference type="Proteomes" id="UP000177954"/>
    </source>
</evidence>
<accession>A0A1G2GZE3</accession>
<dbReference type="Gene3D" id="2.30.42.10">
    <property type="match status" value="1"/>
</dbReference>
<dbReference type="PANTHER" id="PTHR43343:SF3">
    <property type="entry name" value="PROTEASE DO-LIKE 8, CHLOROPLASTIC"/>
    <property type="match status" value="1"/>
</dbReference>
<dbReference type="InterPro" id="IPR001940">
    <property type="entry name" value="Peptidase_S1C"/>
</dbReference>
<comment type="caution">
    <text evidence="5">The sequence shown here is derived from an EMBL/GenBank/DDBJ whole genome shotgun (WGS) entry which is preliminary data.</text>
</comment>
<proteinExistence type="predicted"/>
<keyword evidence="3" id="KW-0472">Membrane</keyword>
<dbReference type="InterPro" id="IPR009003">
    <property type="entry name" value="Peptidase_S1_PA"/>
</dbReference>
<dbReference type="PRINTS" id="PR00834">
    <property type="entry name" value="PROTEASES2C"/>
</dbReference>
<dbReference type="Pfam" id="PF13180">
    <property type="entry name" value="PDZ_2"/>
    <property type="match status" value="1"/>
</dbReference>
<evidence type="ECO:0000259" key="4">
    <source>
        <dbReference type="Pfam" id="PF13180"/>
    </source>
</evidence>
<evidence type="ECO:0000256" key="3">
    <source>
        <dbReference type="SAM" id="Phobius"/>
    </source>
</evidence>
<feature type="transmembrane region" description="Helical" evidence="3">
    <location>
        <begin position="9"/>
        <end position="32"/>
    </location>
</feature>
<organism evidence="5 6">
    <name type="scientific">Candidatus Ryanbacteria bacterium RIFCSPLOWO2_02_FULL_47_14</name>
    <dbReference type="NCBI Taxonomy" id="1802129"/>
    <lineage>
        <taxon>Bacteria</taxon>
        <taxon>Candidatus Ryaniibacteriota</taxon>
    </lineage>
</organism>
<dbReference type="STRING" id="1802129.A3J04_01720"/>
<dbReference type="SUPFAM" id="SSF50156">
    <property type="entry name" value="PDZ domain-like"/>
    <property type="match status" value="1"/>
</dbReference>
<dbReference type="GO" id="GO:0004252">
    <property type="term" value="F:serine-type endopeptidase activity"/>
    <property type="evidence" value="ECO:0007669"/>
    <property type="project" value="InterPro"/>
</dbReference>
<dbReference type="SUPFAM" id="SSF50494">
    <property type="entry name" value="Trypsin-like serine proteases"/>
    <property type="match status" value="1"/>
</dbReference>
<dbReference type="PANTHER" id="PTHR43343">
    <property type="entry name" value="PEPTIDASE S12"/>
    <property type="match status" value="1"/>
</dbReference>
<evidence type="ECO:0000256" key="1">
    <source>
        <dbReference type="ARBA" id="ARBA00022670"/>
    </source>
</evidence>
<dbReference type="InterPro" id="IPR051201">
    <property type="entry name" value="Chloro_Bact_Ser_Proteases"/>
</dbReference>
<keyword evidence="3" id="KW-1133">Transmembrane helix</keyword>
<dbReference type="GO" id="GO:0006508">
    <property type="term" value="P:proteolysis"/>
    <property type="evidence" value="ECO:0007669"/>
    <property type="project" value="UniProtKB-KW"/>
</dbReference>
<gene>
    <name evidence="5" type="ORF">A3J04_01720</name>
</gene>
<keyword evidence="1" id="KW-0645">Protease</keyword>
<dbReference type="AlphaFoldDB" id="A0A1G2GZE3"/>
<keyword evidence="2" id="KW-0378">Hydrolase</keyword>
<dbReference type="Gene3D" id="2.40.10.120">
    <property type="match status" value="1"/>
</dbReference>
<evidence type="ECO:0000313" key="5">
    <source>
        <dbReference type="EMBL" id="OGZ55573.1"/>
    </source>
</evidence>
<name>A0A1G2GZE3_9BACT</name>